<dbReference type="EMBL" id="SWFT01000130">
    <property type="protein sequence ID" value="KAA8899101.1"/>
    <property type="molecule type" value="Genomic_DNA"/>
</dbReference>
<dbReference type="Proteomes" id="UP000449547">
    <property type="component" value="Unassembled WGS sequence"/>
</dbReference>
<keyword evidence="5 11" id="KW-0547">Nucleotide-binding</keyword>
<organism evidence="14 15">
    <name type="scientific">Diutina rugosa</name>
    <name type="common">Yeast</name>
    <name type="synonym">Candida rugosa</name>
    <dbReference type="NCBI Taxonomy" id="5481"/>
    <lineage>
        <taxon>Eukaryota</taxon>
        <taxon>Fungi</taxon>
        <taxon>Dikarya</taxon>
        <taxon>Ascomycota</taxon>
        <taxon>Saccharomycotina</taxon>
        <taxon>Pichiomycetes</taxon>
        <taxon>Debaryomycetaceae</taxon>
        <taxon>Diutina</taxon>
    </lineage>
</organism>
<dbReference type="GeneID" id="54783133"/>
<dbReference type="CDD" id="cd17303">
    <property type="entry name" value="PIPKc_PIP5K_yeast_like"/>
    <property type="match status" value="1"/>
</dbReference>
<protein>
    <recommendedName>
        <fullName evidence="2">1-phosphatidylinositol-4-phosphate 5-kinase</fullName>
        <ecNumber evidence="2">2.7.1.68</ecNumber>
    </recommendedName>
    <alternativeName>
        <fullName evidence="10">1-phosphatidylinositol 4-phosphate kinase</fullName>
    </alternativeName>
    <alternativeName>
        <fullName evidence="8">Diphosphoinositide kinase</fullName>
    </alternativeName>
    <alternativeName>
        <fullName evidence="9">PIP5K</fullName>
    </alternativeName>
</protein>
<dbReference type="PANTHER" id="PTHR23086:SF8">
    <property type="entry name" value="PHOSPHATIDYLINOSITOL 5-PHOSPHATE 4-KINASE, ISOFORM A"/>
    <property type="match status" value="1"/>
</dbReference>
<dbReference type="OMA" id="NSNMKER"/>
<dbReference type="SUPFAM" id="SSF56104">
    <property type="entry name" value="SAICAR synthase-like"/>
    <property type="match status" value="1"/>
</dbReference>
<dbReference type="EC" id="2.7.1.68" evidence="2"/>
<name>A0A642UHG6_DIURU</name>
<keyword evidence="6 11" id="KW-0418">Kinase</keyword>
<proteinExistence type="predicted"/>
<evidence type="ECO:0000313" key="15">
    <source>
        <dbReference type="Proteomes" id="UP000449547"/>
    </source>
</evidence>
<dbReference type="RefSeq" id="XP_034010778.1">
    <property type="nucleotide sequence ID" value="XM_034157360.1"/>
</dbReference>
<evidence type="ECO:0000259" key="13">
    <source>
        <dbReference type="PROSITE" id="PS51455"/>
    </source>
</evidence>
<feature type="domain" description="PIPK" evidence="13">
    <location>
        <begin position="226"/>
        <end position="610"/>
    </location>
</feature>
<sequence length="611" mass="68722">MEVVGPGELSHFGPHTVTNHQHTGSTNAPLTPSSFQVREDDDNDTSPSSVELDDERKLFVPSFAPTVGLAPPGRRSSAASSVVDPVGQRPAPPQRLSSTSAGSLSTSPSAPAAPTAIESISPSSTVPQMPPNLRRHTVATPQPASSILLRQENTASSQRLSLEATRRHTNVGPHHKRNTYPGVEPQASVSIDQGSRVRNSINITRKIRRRQQEYDDDRVLVGNKVSEGHQNFIMAYNMLTGIRVAVSSCSGVKKKLTDDDFTYTNKLAFNSSGNGNTPGTRYDFKFKDYAPEVFRDLRSLFGLDPADYLVSVTGQYILSELGSPGKSGSFFYYSRDYRFIIKTIHHSEHRQLLHILKDYHAHVQNNPNTLVSQFYGLHRVKMPWRNGMKKVHFVVMNNLFPPHRTIHRKYDLKGSTMGRVTRVNPSEKSALLAESDVTLKDLNWLEDKASIKFGPIKRKLFFDQLDKDVAFLEKINVMDYSLLLGIHDVSRGNDDELKLSMFDPKSSDRYELLQTSPRDIDRTDLPDQVYPGRSRFIFYGHDGGIRATNEENRPLQEIYYLGIIDCLTRYGFKKRVETLFRSMVHPRPTISAVPAKEYGERFLKFIKIGTS</sequence>
<dbReference type="GO" id="GO:0005524">
    <property type="term" value="F:ATP binding"/>
    <property type="evidence" value="ECO:0007669"/>
    <property type="project" value="UniProtKB-UniRule"/>
</dbReference>
<dbReference type="OrthoDB" id="20783at2759"/>
<dbReference type="Gene3D" id="3.30.810.10">
    <property type="entry name" value="2-Layer Sandwich"/>
    <property type="match status" value="1"/>
</dbReference>
<dbReference type="VEuPathDB" id="FungiDB:DIURU_004482"/>
<accession>A0A642UHG6</accession>
<keyword evidence="4 11" id="KW-0808">Transferase</keyword>
<evidence type="ECO:0000256" key="7">
    <source>
        <dbReference type="ARBA" id="ARBA00022840"/>
    </source>
</evidence>
<dbReference type="SMART" id="SM00330">
    <property type="entry name" value="PIPKc"/>
    <property type="match status" value="1"/>
</dbReference>
<evidence type="ECO:0000256" key="11">
    <source>
        <dbReference type="PROSITE-ProRule" id="PRU00781"/>
    </source>
</evidence>
<evidence type="ECO:0000256" key="5">
    <source>
        <dbReference type="ARBA" id="ARBA00022741"/>
    </source>
</evidence>
<evidence type="ECO:0000256" key="6">
    <source>
        <dbReference type="ARBA" id="ARBA00022777"/>
    </source>
</evidence>
<dbReference type="Gene3D" id="3.30.800.10">
    <property type="entry name" value="Phosphatidylinositol Phosphate Kinase II Beta"/>
    <property type="match status" value="1"/>
</dbReference>
<dbReference type="GO" id="GO:0005886">
    <property type="term" value="C:plasma membrane"/>
    <property type="evidence" value="ECO:0007669"/>
    <property type="project" value="TreeGrafter"/>
</dbReference>
<evidence type="ECO:0000256" key="1">
    <source>
        <dbReference type="ARBA" id="ARBA00000444"/>
    </source>
</evidence>
<feature type="compositionally biased region" description="Polar residues" evidence="12">
    <location>
        <begin position="151"/>
        <end position="160"/>
    </location>
</feature>
<reference evidence="14 15" key="1">
    <citation type="submission" date="2019-07" db="EMBL/GenBank/DDBJ databases">
        <title>Genome assembly of two rare yeast pathogens: Diutina rugosa and Trichomonascus ciferrii.</title>
        <authorList>
            <person name="Mixao V."/>
            <person name="Saus E."/>
            <person name="Hansen A."/>
            <person name="Lass-Flor C."/>
            <person name="Gabaldon T."/>
        </authorList>
    </citation>
    <scope>NUCLEOTIDE SEQUENCE [LARGE SCALE GENOMIC DNA]</scope>
    <source>
        <strain evidence="14 15">CBS 613</strain>
    </source>
</reference>
<evidence type="ECO:0000256" key="10">
    <source>
        <dbReference type="ARBA" id="ARBA00082306"/>
    </source>
</evidence>
<feature type="compositionally biased region" description="Low complexity" evidence="12">
    <location>
        <begin position="97"/>
        <end position="125"/>
    </location>
</feature>
<keyword evidence="7 11" id="KW-0067">ATP-binding</keyword>
<dbReference type="InterPro" id="IPR027483">
    <property type="entry name" value="PInositol-4-P-4/5-kinase_C_sf"/>
</dbReference>
<evidence type="ECO:0000256" key="12">
    <source>
        <dbReference type="SAM" id="MobiDB-lite"/>
    </source>
</evidence>
<gene>
    <name evidence="14" type="ORF">DIURU_004482</name>
</gene>
<evidence type="ECO:0000313" key="14">
    <source>
        <dbReference type="EMBL" id="KAA8899101.1"/>
    </source>
</evidence>
<comment type="caution">
    <text evidence="14">The sequence shown here is derived from an EMBL/GenBank/DDBJ whole genome shotgun (WGS) entry which is preliminary data.</text>
</comment>
<dbReference type="Pfam" id="PF01504">
    <property type="entry name" value="PIP5K"/>
    <property type="match status" value="1"/>
</dbReference>
<dbReference type="PROSITE" id="PS51455">
    <property type="entry name" value="PIPK"/>
    <property type="match status" value="1"/>
</dbReference>
<dbReference type="InterPro" id="IPR023610">
    <property type="entry name" value="PInositol-4/5-P-5/4-kinase"/>
</dbReference>
<evidence type="ECO:0000256" key="2">
    <source>
        <dbReference type="ARBA" id="ARBA00012172"/>
    </source>
</evidence>
<dbReference type="InterPro" id="IPR002498">
    <property type="entry name" value="PInositol-4-P-4/5-kinase_core"/>
</dbReference>
<dbReference type="GO" id="GO:0046854">
    <property type="term" value="P:phosphatidylinositol phosphate biosynthetic process"/>
    <property type="evidence" value="ECO:0007669"/>
    <property type="project" value="UniProtKB-ARBA"/>
</dbReference>
<dbReference type="InterPro" id="IPR027484">
    <property type="entry name" value="PInositol-4-P-5-kinase_N"/>
</dbReference>
<dbReference type="PANTHER" id="PTHR23086">
    <property type="entry name" value="PHOSPHATIDYLINOSITOL-4-PHOSPHATE 5-KINASE"/>
    <property type="match status" value="1"/>
</dbReference>
<evidence type="ECO:0000256" key="4">
    <source>
        <dbReference type="ARBA" id="ARBA00022679"/>
    </source>
</evidence>
<feature type="compositionally biased region" description="Basic residues" evidence="12">
    <location>
        <begin position="167"/>
        <end position="178"/>
    </location>
</feature>
<keyword evidence="3" id="KW-0597">Phosphoprotein</keyword>
<evidence type="ECO:0000256" key="9">
    <source>
        <dbReference type="ARBA" id="ARBA00080374"/>
    </source>
</evidence>
<dbReference type="FunFam" id="3.30.800.10:FF:000009">
    <property type="entry name" value="Phosphatidylinositol 4-phosphate 5-kinase its3"/>
    <property type="match status" value="1"/>
</dbReference>
<feature type="compositionally biased region" description="Low complexity" evidence="12">
    <location>
        <begin position="74"/>
        <end position="83"/>
    </location>
</feature>
<keyword evidence="15" id="KW-1185">Reference proteome</keyword>
<feature type="region of interest" description="Disordered" evidence="12">
    <location>
        <begin position="1"/>
        <end position="188"/>
    </location>
</feature>
<dbReference type="AlphaFoldDB" id="A0A642UHG6"/>
<dbReference type="GO" id="GO:0016308">
    <property type="term" value="F:1-phosphatidylinositol-4-phosphate 5-kinase activity"/>
    <property type="evidence" value="ECO:0007669"/>
    <property type="project" value="UniProtKB-EC"/>
</dbReference>
<comment type="catalytic activity">
    <reaction evidence="1">
        <text>a 1,2-diacyl-sn-glycero-3-phospho-(1D-myo-inositol 4-phosphate) + ATP = a 1,2-diacyl-sn-glycero-3-phospho-(1D-myo-inositol-4,5-bisphosphate) + ADP + H(+)</text>
        <dbReference type="Rhea" id="RHEA:14425"/>
        <dbReference type="ChEBI" id="CHEBI:15378"/>
        <dbReference type="ChEBI" id="CHEBI:30616"/>
        <dbReference type="ChEBI" id="CHEBI:58178"/>
        <dbReference type="ChEBI" id="CHEBI:58456"/>
        <dbReference type="ChEBI" id="CHEBI:456216"/>
        <dbReference type="EC" id="2.7.1.68"/>
    </reaction>
</comment>
<feature type="compositionally biased region" description="Polar residues" evidence="12">
    <location>
        <begin position="16"/>
        <end position="36"/>
    </location>
</feature>
<evidence type="ECO:0000256" key="3">
    <source>
        <dbReference type="ARBA" id="ARBA00022553"/>
    </source>
</evidence>
<evidence type="ECO:0000256" key="8">
    <source>
        <dbReference type="ARBA" id="ARBA00078403"/>
    </source>
</evidence>